<keyword evidence="5 6" id="KW-0592">Phosphate transport</keyword>
<evidence type="ECO:0000256" key="2">
    <source>
        <dbReference type="ARBA" id="ARBA00008107"/>
    </source>
</evidence>
<dbReference type="PANTHER" id="PTHR42930">
    <property type="entry name" value="PHOSPHATE-SPECIFIC TRANSPORT SYSTEM ACCESSORY PROTEIN PHOU"/>
    <property type="match status" value="1"/>
</dbReference>
<dbReference type="InterPro" id="IPR038078">
    <property type="entry name" value="PhoU-like_sf"/>
</dbReference>
<comment type="caution">
    <text evidence="8">The sequence shown here is derived from an EMBL/GenBank/DDBJ whole genome shotgun (WGS) entry which is preliminary data.</text>
</comment>
<dbReference type="InterPro" id="IPR028366">
    <property type="entry name" value="PhoU"/>
</dbReference>
<dbReference type="EMBL" id="QEWR01000002">
    <property type="protein sequence ID" value="PWD84418.1"/>
    <property type="molecule type" value="Genomic_DNA"/>
</dbReference>
<dbReference type="RefSeq" id="WP_109235599.1">
    <property type="nucleotide sequence ID" value="NZ_BMXZ01000001.1"/>
</dbReference>
<feature type="domain" description="PhoU" evidence="7">
    <location>
        <begin position="136"/>
        <end position="213"/>
    </location>
</feature>
<keyword evidence="4 6" id="KW-0963">Cytoplasm</keyword>
<evidence type="ECO:0000256" key="4">
    <source>
        <dbReference type="ARBA" id="ARBA00022490"/>
    </source>
</evidence>
<accession>A0A2U2AMN2</accession>
<dbReference type="SUPFAM" id="SSF109755">
    <property type="entry name" value="PhoU-like"/>
    <property type="match status" value="1"/>
</dbReference>
<dbReference type="Proteomes" id="UP000244948">
    <property type="component" value="Unassembled WGS sequence"/>
</dbReference>
<feature type="domain" description="PhoU" evidence="7">
    <location>
        <begin position="25"/>
        <end position="112"/>
    </location>
</feature>
<comment type="function">
    <text evidence="6">Plays a role in the regulation of phosphate uptake.</text>
</comment>
<dbReference type="Gene3D" id="1.20.58.220">
    <property type="entry name" value="Phosphate transport system protein phou homolog 2, domain 2"/>
    <property type="match status" value="2"/>
</dbReference>
<keyword evidence="3 6" id="KW-0813">Transport</keyword>
<dbReference type="PIRSF" id="PIRSF003107">
    <property type="entry name" value="PhoU"/>
    <property type="match status" value="1"/>
</dbReference>
<sequence length="243" mass="27990">MKKLDFTSHISAQFNAELERSMSKVLEMGGLTERQIRDSIKAMSQRDEALAHAIIERDEVINELEVEINELCIMIIAKRQPTASDLRLLIVIIKTIAELERIADTARNIAKMAYITPAPEHLDAITVSLESLAIRSLNFFEKVLDAFARMDLEAVLSIYPEDDKIDSEYENIIRQLMTYMMEDPRSIPSILKAMNCARSLERIGDRCQNICEFIIYFVKGVDIRVQKNERLQELLDQRDRKAL</sequence>
<gene>
    <name evidence="8" type="primary">phoU</name>
    <name evidence="8" type="ORF">DC082_02420</name>
</gene>
<comment type="subcellular location">
    <subcellularLocation>
        <location evidence="1 6">Cytoplasm</location>
    </subcellularLocation>
</comment>
<dbReference type="InterPro" id="IPR026022">
    <property type="entry name" value="PhoU_dom"/>
</dbReference>
<evidence type="ECO:0000256" key="3">
    <source>
        <dbReference type="ARBA" id="ARBA00022448"/>
    </source>
</evidence>
<reference evidence="8 9" key="1">
    <citation type="journal article" date="2018" name="Genome Announc.">
        <title>Ignatzschineria cameli sp. nov., isolated from necrotic foot tissue of dromedaries (Camelus dromedarius) and associated maggots (Wohlfahrtia species) in Dubai.</title>
        <authorList>
            <person name="Tsang C.C."/>
            <person name="Tang J.Y."/>
            <person name="Fong J.Y."/>
            <person name="Kinne J."/>
            <person name="Lee H.H."/>
            <person name="Joseph M."/>
            <person name="Jose S."/>
            <person name="Schuster R.K."/>
            <person name="Tang Y."/>
            <person name="Sivakumar S."/>
            <person name="Chen J.H."/>
            <person name="Teng J.L."/>
            <person name="Lau S.K."/>
            <person name="Wernery U."/>
            <person name="Woo P.C."/>
        </authorList>
    </citation>
    <scope>NUCLEOTIDE SEQUENCE [LARGE SCALE GENOMIC DNA]</scope>
    <source>
        <strain evidence="8 9">KCTC 22643</strain>
    </source>
</reference>
<name>A0A2U2AMN2_9GAMM</name>
<proteinExistence type="inferred from homology"/>
<comment type="subunit">
    <text evidence="6">Homodimer.</text>
</comment>
<dbReference type="Pfam" id="PF01895">
    <property type="entry name" value="PhoU"/>
    <property type="match status" value="2"/>
</dbReference>
<dbReference type="PANTHER" id="PTHR42930:SF3">
    <property type="entry name" value="PHOSPHATE-SPECIFIC TRANSPORT SYSTEM ACCESSORY PROTEIN PHOU"/>
    <property type="match status" value="1"/>
</dbReference>
<protein>
    <recommendedName>
        <fullName evidence="6">Phosphate-specific transport system accessory protein PhoU</fullName>
    </recommendedName>
</protein>
<dbReference type="GO" id="GO:0006817">
    <property type="term" value="P:phosphate ion transport"/>
    <property type="evidence" value="ECO:0007669"/>
    <property type="project" value="UniProtKB-KW"/>
</dbReference>
<dbReference type="NCBIfam" id="TIGR02135">
    <property type="entry name" value="phoU_full"/>
    <property type="match status" value="1"/>
</dbReference>
<dbReference type="FunFam" id="1.20.58.220:FF:000001">
    <property type="entry name" value="Phosphate-specific transport system accessory protein PhoU"/>
    <property type="match status" value="1"/>
</dbReference>
<evidence type="ECO:0000256" key="5">
    <source>
        <dbReference type="ARBA" id="ARBA00022592"/>
    </source>
</evidence>
<organism evidence="8 9">
    <name type="scientific">Ignatzschineria indica</name>
    <dbReference type="NCBI Taxonomy" id="472583"/>
    <lineage>
        <taxon>Bacteria</taxon>
        <taxon>Pseudomonadati</taxon>
        <taxon>Pseudomonadota</taxon>
        <taxon>Gammaproteobacteria</taxon>
        <taxon>Cardiobacteriales</taxon>
        <taxon>Ignatzschineriaceae</taxon>
        <taxon>Ignatzschineria</taxon>
    </lineage>
</organism>
<evidence type="ECO:0000256" key="6">
    <source>
        <dbReference type="PIRNR" id="PIRNR003107"/>
    </source>
</evidence>
<keyword evidence="9" id="KW-1185">Reference proteome</keyword>
<comment type="similarity">
    <text evidence="2 6">Belongs to the PhoU family.</text>
</comment>
<dbReference type="FunFam" id="1.20.58.220:FF:000002">
    <property type="entry name" value="Phosphate-specific transport system accessory protein PhoU"/>
    <property type="match status" value="1"/>
</dbReference>
<evidence type="ECO:0000259" key="7">
    <source>
        <dbReference type="Pfam" id="PF01895"/>
    </source>
</evidence>
<dbReference type="GO" id="GO:0030643">
    <property type="term" value="P:intracellular phosphate ion homeostasis"/>
    <property type="evidence" value="ECO:0007669"/>
    <property type="project" value="InterPro"/>
</dbReference>
<evidence type="ECO:0000256" key="1">
    <source>
        <dbReference type="ARBA" id="ARBA00004496"/>
    </source>
</evidence>
<dbReference type="GO" id="GO:0045936">
    <property type="term" value="P:negative regulation of phosphate metabolic process"/>
    <property type="evidence" value="ECO:0007669"/>
    <property type="project" value="InterPro"/>
</dbReference>
<dbReference type="AlphaFoldDB" id="A0A2U2AMN2"/>
<dbReference type="GO" id="GO:0005737">
    <property type="term" value="C:cytoplasm"/>
    <property type="evidence" value="ECO:0007669"/>
    <property type="project" value="UniProtKB-SubCell"/>
</dbReference>
<evidence type="ECO:0000313" key="9">
    <source>
        <dbReference type="Proteomes" id="UP000244948"/>
    </source>
</evidence>
<evidence type="ECO:0000313" key="8">
    <source>
        <dbReference type="EMBL" id="PWD84418.1"/>
    </source>
</evidence>